<sequence length="330" mass="36164">MKVWATDPNAKPVLWLYGTAGAGKSAIALLRNLHPNAAHKAAWGPHFSSDVAIPSVEPGMLAIVIPEFALPLQQIINRNRLIAHHSIPLQFQKTLIETFRCMPQTSIPLPIVVLDGLDECADIKNQQQILHLFLSGIQAGHIPLRLLVASRPETHLRKIFDAGSTSVICSRKCLDADDTAYNDIRTYLRDEFSRISSEFLAQGVALGATWPGTEVQEQLVERSSGVFIFAKTAIRFIDDGRYSHPAVRLAAVVAGSPESTTPLDDLYSTILSENGAFSYLHWNESWYEKSASATGRVALLLLSHTKTDCFGATCDWVAVAPLVIIDGIIK</sequence>
<proteinExistence type="predicted"/>
<dbReference type="PANTHER" id="PTHR10039">
    <property type="entry name" value="AMELOGENIN"/>
    <property type="match status" value="1"/>
</dbReference>
<dbReference type="EMBL" id="JARJCW010000040">
    <property type="protein sequence ID" value="KAJ7206399.1"/>
    <property type="molecule type" value="Genomic_DNA"/>
</dbReference>
<dbReference type="PANTHER" id="PTHR10039:SF14">
    <property type="entry name" value="NACHT DOMAIN-CONTAINING PROTEIN"/>
    <property type="match status" value="1"/>
</dbReference>
<accession>A0AAD6Y940</accession>
<evidence type="ECO:0000313" key="3">
    <source>
        <dbReference type="EMBL" id="KAJ7206399.1"/>
    </source>
</evidence>
<feature type="domain" description="Nephrocystin 3-like N-terminal" evidence="2">
    <location>
        <begin position="66"/>
        <end position="151"/>
    </location>
</feature>
<dbReference type="AlphaFoldDB" id="A0AAD6Y940"/>
<name>A0AAD6Y940_9AGAR</name>
<protein>
    <recommendedName>
        <fullName evidence="2">Nephrocystin 3-like N-terminal domain-containing protein</fullName>
    </recommendedName>
</protein>
<dbReference type="Pfam" id="PF24883">
    <property type="entry name" value="NPHP3_N"/>
    <property type="match status" value="1"/>
</dbReference>
<organism evidence="3 4">
    <name type="scientific">Mycena pura</name>
    <dbReference type="NCBI Taxonomy" id="153505"/>
    <lineage>
        <taxon>Eukaryota</taxon>
        <taxon>Fungi</taxon>
        <taxon>Dikarya</taxon>
        <taxon>Basidiomycota</taxon>
        <taxon>Agaricomycotina</taxon>
        <taxon>Agaricomycetes</taxon>
        <taxon>Agaricomycetidae</taxon>
        <taxon>Agaricales</taxon>
        <taxon>Marasmiineae</taxon>
        <taxon>Mycenaceae</taxon>
        <taxon>Mycena</taxon>
    </lineage>
</organism>
<keyword evidence="4" id="KW-1185">Reference proteome</keyword>
<gene>
    <name evidence="3" type="ORF">GGX14DRAFT_643597</name>
</gene>
<evidence type="ECO:0000313" key="4">
    <source>
        <dbReference type="Proteomes" id="UP001219525"/>
    </source>
</evidence>
<comment type="caution">
    <text evidence="3">The sequence shown here is derived from an EMBL/GenBank/DDBJ whole genome shotgun (WGS) entry which is preliminary data.</text>
</comment>
<evidence type="ECO:0000259" key="2">
    <source>
        <dbReference type="Pfam" id="PF24883"/>
    </source>
</evidence>
<evidence type="ECO:0000256" key="1">
    <source>
        <dbReference type="ARBA" id="ARBA00022737"/>
    </source>
</evidence>
<keyword evidence="1" id="KW-0677">Repeat</keyword>
<reference evidence="3" key="1">
    <citation type="submission" date="2023-03" db="EMBL/GenBank/DDBJ databases">
        <title>Massive genome expansion in bonnet fungi (Mycena s.s.) driven by repeated elements and novel gene families across ecological guilds.</title>
        <authorList>
            <consortium name="Lawrence Berkeley National Laboratory"/>
            <person name="Harder C.B."/>
            <person name="Miyauchi S."/>
            <person name="Viragh M."/>
            <person name="Kuo A."/>
            <person name="Thoen E."/>
            <person name="Andreopoulos B."/>
            <person name="Lu D."/>
            <person name="Skrede I."/>
            <person name="Drula E."/>
            <person name="Henrissat B."/>
            <person name="Morin E."/>
            <person name="Kohler A."/>
            <person name="Barry K."/>
            <person name="LaButti K."/>
            <person name="Morin E."/>
            <person name="Salamov A."/>
            <person name="Lipzen A."/>
            <person name="Mereny Z."/>
            <person name="Hegedus B."/>
            <person name="Baldrian P."/>
            <person name="Stursova M."/>
            <person name="Weitz H."/>
            <person name="Taylor A."/>
            <person name="Grigoriev I.V."/>
            <person name="Nagy L.G."/>
            <person name="Martin F."/>
            <person name="Kauserud H."/>
        </authorList>
    </citation>
    <scope>NUCLEOTIDE SEQUENCE</scope>
    <source>
        <strain evidence="3">9144</strain>
    </source>
</reference>
<dbReference type="Proteomes" id="UP001219525">
    <property type="component" value="Unassembled WGS sequence"/>
</dbReference>
<dbReference type="InterPro" id="IPR056884">
    <property type="entry name" value="NPHP3-like_N"/>
</dbReference>